<keyword evidence="9" id="KW-1185">Reference proteome</keyword>
<evidence type="ECO:0000256" key="5">
    <source>
        <dbReference type="ARBA" id="ARBA00023136"/>
    </source>
</evidence>
<feature type="transmembrane region" description="Helical" evidence="6">
    <location>
        <begin position="118"/>
        <end position="135"/>
    </location>
</feature>
<proteinExistence type="predicted"/>
<evidence type="ECO:0000259" key="7">
    <source>
        <dbReference type="PROSITE" id="PS50850"/>
    </source>
</evidence>
<feature type="domain" description="Major facilitator superfamily (MFS) profile" evidence="7">
    <location>
        <begin position="19"/>
        <end position="393"/>
    </location>
</feature>
<dbReference type="SUPFAM" id="SSF103473">
    <property type="entry name" value="MFS general substrate transporter"/>
    <property type="match status" value="1"/>
</dbReference>
<dbReference type="GO" id="GO:0005886">
    <property type="term" value="C:plasma membrane"/>
    <property type="evidence" value="ECO:0007669"/>
    <property type="project" value="UniProtKB-SubCell"/>
</dbReference>
<sequence length="395" mass="42446">MQMNQPPDMTKKQKLWTRDFILICAATFLIFCGFQILMPTLPKYAATLGADKKMIGLINGIFTIAAVSFRPFIGRELDLRGRKGIYLGGLALFFLAVLGYIWVPTLFLLLALRLVHGLGWATSSTAAGTIVADIIPPSRRGEGMGYYGLFSTLAMAIAPALGLTLIPNYGFSFIATLSLILTAGAFLAGYAIQLETRKNQGLDSRPPGGKPSVFDKRALKVSLVMLFMTLSYGGVVTFLPLYAEERGIANIGPFFTIYALSLMVTRPVAGKYYDRKGPNHVILFGLLSIFFSTVLLSQASALPLFLISGILYGLGFGSIQPTLLALAIQGIEPQRRGAVNGTVMSAFDLGIGVGSLSLGLIANALGYSYMYLISSVTALIGLAIFFFWPKPAATG</sequence>
<dbReference type="Pfam" id="PF07690">
    <property type="entry name" value="MFS_1"/>
    <property type="match status" value="1"/>
</dbReference>
<keyword evidence="3 6" id="KW-0812">Transmembrane</keyword>
<feature type="transmembrane region" description="Helical" evidence="6">
    <location>
        <begin position="221"/>
        <end position="242"/>
    </location>
</feature>
<dbReference type="PROSITE" id="PS50850">
    <property type="entry name" value="MFS"/>
    <property type="match status" value="1"/>
</dbReference>
<feature type="transmembrane region" description="Helical" evidence="6">
    <location>
        <begin position="85"/>
        <end position="112"/>
    </location>
</feature>
<feature type="transmembrane region" description="Helical" evidence="6">
    <location>
        <begin position="281"/>
        <end position="299"/>
    </location>
</feature>
<dbReference type="Proteomes" id="UP000515847">
    <property type="component" value="Chromosome"/>
</dbReference>
<keyword evidence="5 6" id="KW-0472">Membrane</keyword>
<dbReference type="CDD" id="cd17489">
    <property type="entry name" value="MFS_YfcJ_like"/>
    <property type="match status" value="1"/>
</dbReference>
<feature type="transmembrane region" description="Helical" evidence="6">
    <location>
        <begin position="147"/>
        <end position="166"/>
    </location>
</feature>
<dbReference type="PANTHER" id="PTHR23531:SF2">
    <property type="entry name" value="PERMEASE"/>
    <property type="match status" value="1"/>
</dbReference>
<feature type="transmembrane region" description="Helical" evidence="6">
    <location>
        <begin position="248"/>
        <end position="269"/>
    </location>
</feature>
<protein>
    <submittedName>
        <fullName evidence="8">MFS transporter</fullName>
    </submittedName>
</protein>
<evidence type="ECO:0000313" key="8">
    <source>
        <dbReference type="EMBL" id="QNB46351.1"/>
    </source>
</evidence>
<feature type="transmembrane region" description="Helical" evidence="6">
    <location>
        <begin position="172"/>
        <end position="192"/>
    </location>
</feature>
<gene>
    <name evidence="8" type="ORF">BR63_08500</name>
</gene>
<keyword evidence="2" id="KW-0813">Transport</keyword>
<reference evidence="8 9" key="1">
    <citation type="journal article" date="2019" name="Front. Microbiol.">
        <title>Thermoanaerosceptrum fracticalcis gen. nov. sp. nov., a Novel Fumarate-Fermenting Microorganism From a Deep Fractured Carbonate Aquifer of the US Great Basin.</title>
        <authorList>
            <person name="Hamilton-Brehm S.D."/>
            <person name="Stewart L.E."/>
            <person name="Zavarin M."/>
            <person name="Caldwell M."/>
            <person name="Lawson P.A."/>
            <person name="Onstott T.C."/>
            <person name="Grzymski J."/>
            <person name="Neveux I."/>
            <person name="Lollar B.S."/>
            <person name="Russell C.E."/>
            <person name="Moser D.P."/>
        </authorList>
    </citation>
    <scope>NUCLEOTIDE SEQUENCE [LARGE SCALE GENOMIC DNA]</scope>
    <source>
        <strain evidence="8 9">DRI-13</strain>
    </source>
</reference>
<name>A0A7G6E2P7_THEFR</name>
<dbReference type="Gene3D" id="1.20.1250.20">
    <property type="entry name" value="MFS general substrate transporter like domains"/>
    <property type="match status" value="1"/>
</dbReference>
<dbReference type="InterPro" id="IPR052714">
    <property type="entry name" value="MFS_Exporter"/>
</dbReference>
<feature type="transmembrane region" description="Helical" evidence="6">
    <location>
        <begin position="305"/>
        <end position="326"/>
    </location>
</feature>
<evidence type="ECO:0000256" key="6">
    <source>
        <dbReference type="SAM" id="Phobius"/>
    </source>
</evidence>
<feature type="transmembrane region" description="Helical" evidence="6">
    <location>
        <begin position="20"/>
        <end position="42"/>
    </location>
</feature>
<feature type="transmembrane region" description="Helical" evidence="6">
    <location>
        <begin position="338"/>
        <end position="362"/>
    </location>
</feature>
<evidence type="ECO:0000256" key="2">
    <source>
        <dbReference type="ARBA" id="ARBA00022448"/>
    </source>
</evidence>
<evidence type="ECO:0000313" key="9">
    <source>
        <dbReference type="Proteomes" id="UP000515847"/>
    </source>
</evidence>
<evidence type="ECO:0000256" key="4">
    <source>
        <dbReference type="ARBA" id="ARBA00022989"/>
    </source>
</evidence>
<dbReference type="AlphaFoldDB" id="A0A7G6E2P7"/>
<dbReference type="InterPro" id="IPR020846">
    <property type="entry name" value="MFS_dom"/>
</dbReference>
<dbReference type="PANTHER" id="PTHR23531">
    <property type="entry name" value="QUINOLENE RESISTANCE PROTEIN NORA"/>
    <property type="match status" value="1"/>
</dbReference>
<dbReference type="EMBL" id="CP045798">
    <property type="protein sequence ID" value="QNB46351.1"/>
    <property type="molecule type" value="Genomic_DNA"/>
</dbReference>
<feature type="transmembrane region" description="Helical" evidence="6">
    <location>
        <begin position="54"/>
        <end position="73"/>
    </location>
</feature>
<dbReference type="KEGG" id="tfr:BR63_08500"/>
<dbReference type="InterPro" id="IPR036259">
    <property type="entry name" value="MFS_trans_sf"/>
</dbReference>
<keyword evidence="4 6" id="KW-1133">Transmembrane helix</keyword>
<dbReference type="GO" id="GO:0022857">
    <property type="term" value="F:transmembrane transporter activity"/>
    <property type="evidence" value="ECO:0007669"/>
    <property type="project" value="InterPro"/>
</dbReference>
<accession>A0A7G6E2P7</accession>
<organism evidence="8 9">
    <name type="scientific">Thermanaerosceptrum fracticalcis</name>
    <dbReference type="NCBI Taxonomy" id="1712410"/>
    <lineage>
        <taxon>Bacteria</taxon>
        <taxon>Bacillati</taxon>
        <taxon>Bacillota</taxon>
        <taxon>Clostridia</taxon>
        <taxon>Eubacteriales</taxon>
        <taxon>Peptococcaceae</taxon>
        <taxon>Thermanaerosceptrum</taxon>
    </lineage>
</organism>
<comment type="subcellular location">
    <subcellularLocation>
        <location evidence="1">Cell membrane</location>
        <topology evidence="1">Multi-pass membrane protein</topology>
    </subcellularLocation>
</comment>
<evidence type="ECO:0000256" key="3">
    <source>
        <dbReference type="ARBA" id="ARBA00022692"/>
    </source>
</evidence>
<dbReference type="InterPro" id="IPR011701">
    <property type="entry name" value="MFS"/>
</dbReference>
<feature type="transmembrane region" description="Helical" evidence="6">
    <location>
        <begin position="368"/>
        <end position="388"/>
    </location>
</feature>
<evidence type="ECO:0000256" key="1">
    <source>
        <dbReference type="ARBA" id="ARBA00004651"/>
    </source>
</evidence>